<name>A0A0G2AE24_9BACT</name>
<comment type="caution">
    <text evidence="2">The sequence shown here is derived from an EMBL/GenBank/DDBJ whole genome shotgun (WGS) entry which is preliminary data.</text>
</comment>
<dbReference type="Pfam" id="PF00561">
    <property type="entry name" value="Abhydrolase_1"/>
    <property type="match status" value="1"/>
</dbReference>
<dbReference type="Gene3D" id="3.40.50.1820">
    <property type="entry name" value="alpha/beta hydrolase"/>
    <property type="match status" value="1"/>
</dbReference>
<feature type="domain" description="AB hydrolase-1" evidence="1">
    <location>
        <begin position="169"/>
        <end position="250"/>
    </location>
</feature>
<dbReference type="InterPro" id="IPR000073">
    <property type="entry name" value="AB_hydrolase_1"/>
</dbReference>
<dbReference type="PATRIC" id="fig|1618676.3.peg.703"/>
<dbReference type="InterPro" id="IPR029058">
    <property type="entry name" value="AB_hydrolase_fold"/>
</dbReference>
<feature type="non-terminal residue" evidence="2">
    <location>
        <position position="258"/>
    </location>
</feature>
<gene>
    <name evidence="2" type="ORF">UY74_C0034G0010</name>
</gene>
<proteinExistence type="predicted"/>
<dbReference type="InterPro" id="IPR051321">
    <property type="entry name" value="PHA/PHB_synthase"/>
</dbReference>
<evidence type="ECO:0000313" key="2">
    <source>
        <dbReference type="EMBL" id="KKW30684.1"/>
    </source>
</evidence>
<organism evidence="2 3">
    <name type="scientific">Candidatus Kaiserbacteria bacterium GW2011_GWC2_52_8b</name>
    <dbReference type="NCBI Taxonomy" id="1618676"/>
    <lineage>
        <taxon>Bacteria</taxon>
        <taxon>Candidatus Kaiseribacteriota</taxon>
    </lineage>
</organism>
<dbReference type="EMBL" id="LCRF01000034">
    <property type="protein sequence ID" value="KKW30684.1"/>
    <property type="molecule type" value="Genomic_DNA"/>
</dbReference>
<dbReference type="Proteomes" id="UP000034445">
    <property type="component" value="Unassembled WGS sequence"/>
</dbReference>
<evidence type="ECO:0000313" key="3">
    <source>
        <dbReference type="Proteomes" id="UP000034445"/>
    </source>
</evidence>
<dbReference type="PANTHER" id="PTHR36837">
    <property type="entry name" value="POLY(3-HYDROXYALKANOATE) POLYMERASE SUBUNIT PHAC"/>
    <property type="match status" value="1"/>
</dbReference>
<sequence>MLPVHKATKMHPVDAYEFLHWHSQREIANAAAAANAMVGTEFFAKMCGDMVNASLAAEDFRRTFMPFVPEMPIHMMKMYSDQVVQMTAQNWSVYLDTVKGEDQKTIARRLEIWKHVLNTHYPIASSKKELVHEEGIVKLYRYTRLDNGCERKPIPLLLVFAIMNRPAVFDLYPGNSFVEYMALRGYDVYLVDWGTPGQMEKNFTFGTYALELLPKLIAKMKQLSDSETFNILGWCLGALIVSLYASLRPDEGLKKLML</sequence>
<evidence type="ECO:0000259" key="1">
    <source>
        <dbReference type="Pfam" id="PF00561"/>
    </source>
</evidence>
<reference evidence="2 3" key="1">
    <citation type="journal article" date="2015" name="Nature">
        <title>rRNA introns, odd ribosomes, and small enigmatic genomes across a large radiation of phyla.</title>
        <authorList>
            <person name="Brown C.T."/>
            <person name="Hug L.A."/>
            <person name="Thomas B.C."/>
            <person name="Sharon I."/>
            <person name="Castelle C.J."/>
            <person name="Singh A."/>
            <person name="Wilkins M.J."/>
            <person name="Williams K.H."/>
            <person name="Banfield J.F."/>
        </authorList>
    </citation>
    <scope>NUCLEOTIDE SEQUENCE [LARGE SCALE GENOMIC DNA]</scope>
</reference>
<protein>
    <submittedName>
        <fullName evidence="2">Alpha/beta hydrolase fold protein</fullName>
    </submittedName>
</protein>
<dbReference type="SUPFAM" id="SSF53474">
    <property type="entry name" value="alpha/beta-Hydrolases"/>
    <property type="match status" value="1"/>
</dbReference>
<dbReference type="GO" id="GO:0016787">
    <property type="term" value="F:hydrolase activity"/>
    <property type="evidence" value="ECO:0007669"/>
    <property type="project" value="UniProtKB-KW"/>
</dbReference>
<dbReference type="PANTHER" id="PTHR36837:SF2">
    <property type="entry name" value="POLY(3-HYDROXYALKANOATE) POLYMERASE SUBUNIT PHAC"/>
    <property type="match status" value="1"/>
</dbReference>
<accession>A0A0G2AE24</accession>
<dbReference type="AlphaFoldDB" id="A0A0G2AE24"/>
<keyword evidence="2" id="KW-0378">Hydrolase</keyword>